<keyword evidence="3" id="KW-1185">Reference proteome</keyword>
<sequence>MHNWSMNFSAVDPVTLVCAENCKNEQNMVKQNIGFNWGTARISTFIWRGVLFRAILKRCSIYCQKNGLNVCFEGTEDFPSGGGAKFCTSIKKEIAMDLLRDIILGLMQHGEKGTGSWISDENDNYEIHQWKNGELVLREEVYFLGGGRCLEKKTNF</sequence>
<reference evidence="3" key="1">
    <citation type="submission" date="2024-07" db="EMBL/GenBank/DDBJ databases">
        <title>Two chromosome-level genome assemblies of Korean endemic species Abeliophyllum distichum and Forsythia ovata (Oleaceae).</title>
        <authorList>
            <person name="Jang H."/>
        </authorList>
    </citation>
    <scope>NUCLEOTIDE SEQUENCE [LARGE SCALE GENOMIC DNA]</scope>
</reference>
<dbReference type="InterPro" id="IPR000572">
    <property type="entry name" value="OxRdtase_Mopterin-bd_dom"/>
</dbReference>
<name>A0ABD1UQJ5_9LAMI</name>
<comment type="caution">
    <text evidence="2">The sequence shown here is derived from an EMBL/GenBank/DDBJ whole genome shotgun (WGS) entry which is preliminary data.</text>
</comment>
<protein>
    <submittedName>
        <fullName evidence="2">Nitrate reductase [NADH] 1</fullName>
    </submittedName>
</protein>
<dbReference type="Gene3D" id="3.90.420.10">
    <property type="entry name" value="Oxidoreductase, molybdopterin-binding domain"/>
    <property type="match status" value="1"/>
</dbReference>
<evidence type="ECO:0000313" key="2">
    <source>
        <dbReference type="EMBL" id="KAL2527322.1"/>
    </source>
</evidence>
<proteinExistence type="predicted"/>
<dbReference type="AlphaFoldDB" id="A0ABD1UQJ5"/>
<evidence type="ECO:0000259" key="1">
    <source>
        <dbReference type="Pfam" id="PF00174"/>
    </source>
</evidence>
<dbReference type="PANTHER" id="PTHR19372:SF7">
    <property type="entry name" value="SULFITE OXIDASE, MITOCHONDRIAL"/>
    <property type="match status" value="1"/>
</dbReference>
<feature type="domain" description="Oxidoreductase molybdopterin-binding" evidence="1">
    <location>
        <begin position="13"/>
        <end position="111"/>
    </location>
</feature>
<dbReference type="Proteomes" id="UP001604336">
    <property type="component" value="Unassembled WGS sequence"/>
</dbReference>
<evidence type="ECO:0000313" key="3">
    <source>
        <dbReference type="Proteomes" id="UP001604336"/>
    </source>
</evidence>
<accession>A0ABD1UQJ5</accession>
<dbReference type="SUPFAM" id="SSF56524">
    <property type="entry name" value="Oxidoreductase molybdopterin-binding domain"/>
    <property type="match status" value="1"/>
</dbReference>
<dbReference type="InterPro" id="IPR036374">
    <property type="entry name" value="OxRdtase_Mopterin-bd_sf"/>
</dbReference>
<dbReference type="PANTHER" id="PTHR19372">
    <property type="entry name" value="SULFITE REDUCTASE"/>
    <property type="match status" value="1"/>
</dbReference>
<organism evidence="2 3">
    <name type="scientific">Abeliophyllum distichum</name>
    <dbReference type="NCBI Taxonomy" id="126358"/>
    <lineage>
        <taxon>Eukaryota</taxon>
        <taxon>Viridiplantae</taxon>
        <taxon>Streptophyta</taxon>
        <taxon>Embryophyta</taxon>
        <taxon>Tracheophyta</taxon>
        <taxon>Spermatophyta</taxon>
        <taxon>Magnoliopsida</taxon>
        <taxon>eudicotyledons</taxon>
        <taxon>Gunneridae</taxon>
        <taxon>Pentapetalae</taxon>
        <taxon>asterids</taxon>
        <taxon>lamiids</taxon>
        <taxon>Lamiales</taxon>
        <taxon>Oleaceae</taxon>
        <taxon>Forsythieae</taxon>
        <taxon>Abeliophyllum</taxon>
    </lineage>
</organism>
<dbReference type="Pfam" id="PF00174">
    <property type="entry name" value="Oxidored_molyb"/>
    <property type="match status" value="1"/>
</dbReference>
<gene>
    <name evidence="2" type="ORF">Adt_12376</name>
</gene>
<dbReference type="InterPro" id="IPR008335">
    <property type="entry name" value="Mopterin_OxRdtase_euk"/>
</dbReference>
<dbReference type="PRINTS" id="PR00407">
    <property type="entry name" value="EUMOPTERIN"/>
</dbReference>
<dbReference type="EMBL" id="JBFOLK010000003">
    <property type="protein sequence ID" value="KAL2527322.1"/>
    <property type="molecule type" value="Genomic_DNA"/>
</dbReference>